<gene>
    <name evidence="13" type="ORF">FOZ61_008059</name>
</gene>
<evidence type="ECO:0000256" key="7">
    <source>
        <dbReference type="ARBA" id="ARBA00022842"/>
    </source>
</evidence>
<dbReference type="Pfam" id="PF02880">
    <property type="entry name" value="PGM_PMM_III"/>
    <property type="match status" value="1"/>
</dbReference>
<evidence type="ECO:0000256" key="5">
    <source>
        <dbReference type="ARBA" id="ARBA00022553"/>
    </source>
</evidence>
<dbReference type="FunFam" id="3.30.310.50:FF:000002">
    <property type="entry name" value="Phosphoglucomutase 5"/>
    <property type="match status" value="1"/>
</dbReference>
<reference evidence="13 14" key="1">
    <citation type="submission" date="2020-04" db="EMBL/GenBank/DDBJ databases">
        <title>Perkinsus olseni comparative genomics.</title>
        <authorList>
            <person name="Bogema D.R."/>
        </authorList>
    </citation>
    <scope>NUCLEOTIDE SEQUENCE [LARGE SCALE GENOMIC DNA]</scope>
    <source>
        <strain evidence="13">ATCC PRA-179</strain>
    </source>
</reference>
<dbReference type="Proteomes" id="UP000570595">
    <property type="component" value="Unassembled WGS sequence"/>
</dbReference>
<dbReference type="InterPro" id="IPR005844">
    <property type="entry name" value="A-D-PHexomutase_a/b/a-I"/>
</dbReference>
<dbReference type="InterPro" id="IPR005846">
    <property type="entry name" value="A-D-PHexomutase_a/b/a-III"/>
</dbReference>
<dbReference type="PROSITE" id="PS00710">
    <property type="entry name" value="PGM_PMM"/>
    <property type="match status" value="1"/>
</dbReference>
<evidence type="ECO:0000256" key="9">
    <source>
        <dbReference type="SAM" id="MobiDB-lite"/>
    </source>
</evidence>
<evidence type="ECO:0000313" key="13">
    <source>
        <dbReference type="EMBL" id="KAF4654770.1"/>
    </source>
</evidence>
<evidence type="ECO:0000313" key="14">
    <source>
        <dbReference type="Proteomes" id="UP000570595"/>
    </source>
</evidence>
<keyword evidence="5" id="KW-0597">Phosphoprotein</keyword>
<comment type="caution">
    <text evidence="13">The sequence shown here is derived from an EMBL/GenBank/DDBJ whole genome shotgun (WGS) entry which is preliminary data.</text>
</comment>
<keyword evidence="6" id="KW-0479">Metal-binding</keyword>
<dbReference type="FunFam" id="3.40.120.10:FF:000004">
    <property type="entry name" value="Phosphoglucomutase 5"/>
    <property type="match status" value="1"/>
</dbReference>
<protein>
    <recommendedName>
        <fullName evidence="4">phosphoglucomutase (alpha-D-glucose-1,6-bisphosphate-dependent)</fullName>
        <ecNumber evidence="4">5.4.2.2</ecNumber>
    </recommendedName>
</protein>
<dbReference type="InterPro" id="IPR045244">
    <property type="entry name" value="PGM"/>
</dbReference>
<dbReference type="Gene3D" id="3.30.310.50">
    <property type="entry name" value="Alpha-D-phosphohexomutase, C-terminal domain"/>
    <property type="match status" value="1"/>
</dbReference>
<dbReference type="Gene3D" id="3.20.20.190">
    <property type="entry name" value="Phosphatidylinositol (PI) phosphodiesterase"/>
    <property type="match status" value="2"/>
</dbReference>
<evidence type="ECO:0000256" key="4">
    <source>
        <dbReference type="ARBA" id="ARBA00012728"/>
    </source>
</evidence>
<dbReference type="SUPFAM" id="SSF55957">
    <property type="entry name" value="Phosphoglucomutase, C-terminal domain"/>
    <property type="match status" value="1"/>
</dbReference>
<proteinExistence type="inferred from homology"/>
<dbReference type="PROSITE" id="PS50007">
    <property type="entry name" value="PIPLC_X_DOMAIN"/>
    <property type="match status" value="2"/>
</dbReference>
<comment type="similarity">
    <text evidence="3">Belongs to the phosphohexose mutase family.</text>
</comment>
<dbReference type="Pfam" id="PF02879">
    <property type="entry name" value="PGM_PMM_II"/>
    <property type="match status" value="1"/>
</dbReference>
<dbReference type="Pfam" id="PF24947">
    <property type="entry name" value="PGM1_C_vert_fung"/>
    <property type="match status" value="1"/>
</dbReference>
<dbReference type="GO" id="GO:0004614">
    <property type="term" value="F:phosphoglucomutase activity"/>
    <property type="evidence" value="ECO:0007669"/>
    <property type="project" value="UniProtKB-EC"/>
</dbReference>
<dbReference type="SUPFAM" id="SSF51695">
    <property type="entry name" value="PLC-like phosphodiesterases"/>
    <property type="match status" value="2"/>
</dbReference>
<dbReference type="InterPro" id="IPR016055">
    <property type="entry name" value="A-D-PHexomutase_a/b/a-I/II/III"/>
</dbReference>
<comment type="cofactor">
    <cofactor evidence="2">
        <name>Mg(2+)</name>
        <dbReference type="ChEBI" id="CHEBI:18420"/>
    </cofactor>
</comment>
<dbReference type="InterPro" id="IPR005841">
    <property type="entry name" value="Alpha-D-phosphohexomutase_SF"/>
</dbReference>
<dbReference type="PANTHER" id="PTHR22573">
    <property type="entry name" value="PHOSPHOHEXOMUTASE FAMILY MEMBER"/>
    <property type="match status" value="1"/>
</dbReference>
<dbReference type="InterPro" id="IPR017946">
    <property type="entry name" value="PLC-like_Pdiesterase_TIM-brl"/>
</dbReference>
<sequence length="1257" mass="137950">MSLRVRKVPTKPIEGQKTGTSGLRKKTAVITGTPNYIENWLQCLFTSIGDDLKGKTLVIGGDGRYHNSVVAQTAIRMGFANGVKRFVVGKNGILSTPGVSAVIRERGLFGGIIMTASHNPGGPNADWGIKYNCENGGPAPEKVTDKIYDLSQVIKEYSIADLDAPVDLARLGEQKFSGDHVVEVIDPFQIWVDLMKKCFDFEALRKLVARPDFTLLYDGLNAVTGPYARKVFVEELGAPETSIVDGTPLEDFGGAHPDPNLTYAHGLVEKMDTSKNPEAPVFGAASDGDGDRNMVLGRDWFVSPSDSLAIIFDYAAQGAIPYFNKVGLPGVARSMPTSRAVDVVSKARGIPCYQTPTGWKFFGNLMDANKVSLCGEESFGTGSNVIREKDGLFSILCWLSILAFRNQDSTKPLVGVREINEDHWRRYGRHFYTRCDYEGVESDAADKMFDHIRSEIADKSLSQGVKLGEGWTVGSAEEYRYVDPIDGSVAEKQGLIITFDNGGRIVFRLSGTGSAGATIRLYMELYEKDFDKIASHGPLVESELMRIALEVSKLEAFTGFSEYSVAVPSSAVQWGLRRGFSFLIMLRLPSTLIACVTVLAVRAGVDDIPLNYYPILMTHDAAMGYLENSSEIIHRCSKNQVGNLYQQLSCGARAFDLRPACVGEDVVVHHGLQVVHVPLKSVVEDAMRWSRENPDEIIFVRLGLYGPDTAECKARVPPILSELKLMESIGSPGVPCSRLDGMTVGGAKELSRTPVGGHVFVYERDCGEDHGGSHCHSTDSSGAWSVHCYTAFDSSRPSEKVEDFLSSIETVSQLTPNGSKFLTNEAHWQYNLDQFEGVRLASSSLPMDEYFSRLNHFLVERIDKLANINMLQVENVCDHGLELNAKLKERAIALGRQYPKGKGYSTLDHRFFNALFFNVCCTVFVISLASDLHEVLLPVISPCLSEGCVLIALSAATVDDIPLNHYPMIMSHDAGMGYTEPSLQNIVRWSKNQVGDLRQQVDCGARAFDMRGACGDDGVVRIHHGIFVIDVPLRKALEDLIAVAGERPQELLLVQYQQYLPDTEECRREVWKVSEELGLMKSLGGGGDSCEKLRGLTVGGAKEHGKLANGGHIFVFEAGDNCTLGRGNLNCYTKPDDSQTFESCFPATGSSGPSAGVTEMVDTLVGLASVLPPEDGRLLSTAGHWQYNLEQFTGILQYHSSLLMDVYFSDLHHWIANRTQEMDYVGLLGLDNVCDRGLGIYNKLSQRIEELSAVHRG</sequence>
<dbReference type="FunFam" id="3.40.120.10:FF:000005">
    <property type="entry name" value="Phosphoglucomutase 5"/>
    <property type="match status" value="1"/>
</dbReference>
<dbReference type="EMBL" id="JABAHT010000512">
    <property type="protein sequence ID" value="KAF4654770.1"/>
    <property type="molecule type" value="Genomic_DNA"/>
</dbReference>
<dbReference type="EC" id="5.4.2.2" evidence="4"/>
<evidence type="ECO:0000256" key="1">
    <source>
        <dbReference type="ARBA" id="ARBA00000443"/>
    </source>
</evidence>
<evidence type="ECO:0000259" key="11">
    <source>
        <dbReference type="Pfam" id="PF02879"/>
    </source>
</evidence>
<evidence type="ECO:0000256" key="2">
    <source>
        <dbReference type="ARBA" id="ARBA00001946"/>
    </source>
</evidence>
<dbReference type="NCBIfam" id="NF005737">
    <property type="entry name" value="PRK07564.1-1"/>
    <property type="match status" value="1"/>
</dbReference>
<dbReference type="GO" id="GO:0005975">
    <property type="term" value="P:carbohydrate metabolic process"/>
    <property type="evidence" value="ECO:0007669"/>
    <property type="project" value="InterPro"/>
</dbReference>
<dbReference type="SUPFAM" id="SSF53738">
    <property type="entry name" value="Phosphoglucomutase, first 3 domains"/>
    <property type="match status" value="3"/>
</dbReference>
<feature type="region of interest" description="Disordered" evidence="9">
    <location>
        <begin position="1"/>
        <end position="20"/>
    </location>
</feature>
<feature type="domain" description="Alpha-D-phosphohexomutase alpha/beta/alpha" evidence="12">
    <location>
        <begin position="310"/>
        <end position="408"/>
    </location>
</feature>
<dbReference type="PRINTS" id="PR00509">
    <property type="entry name" value="PGMPMM"/>
</dbReference>
<dbReference type="InterPro" id="IPR036900">
    <property type="entry name" value="A-D-PHexomutase_C_sf"/>
</dbReference>
<dbReference type="PANTHER" id="PTHR22573:SF2">
    <property type="entry name" value="PHOSPHOGLUCOMUTASE"/>
    <property type="match status" value="1"/>
</dbReference>
<evidence type="ECO:0000259" key="10">
    <source>
        <dbReference type="Pfam" id="PF02878"/>
    </source>
</evidence>
<dbReference type="GO" id="GO:0000287">
    <property type="term" value="F:magnesium ion binding"/>
    <property type="evidence" value="ECO:0007669"/>
    <property type="project" value="InterPro"/>
</dbReference>
<dbReference type="AlphaFoldDB" id="A0A7J6L6G3"/>
<name>A0A7J6L6G3_PEROL</name>
<dbReference type="InterPro" id="IPR005845">
    <property type="entry name" value="A-D-PHexomutase_a/b/a-II"/>
</dbReference>
<dbReference type="GO" id="GO:0008081">
    <property type="term" value="F:phosphoric diester hydrolase activity"/>
    <property type="evidence" value="ECO:0007669"/>
    <property type="project" value="InterPro"/>
</dbReference>
<evidence type="ECO:0000256" key="8">
    <source>
        <dbReference type="ARBA" id="ARBA00023235"/>
    </source>
</evidence>
<comment type="catalytic activity">
    <reaction evidence="1">
        <text>alpha-D-glucose 1-phosphate = alpha-D-glucose 6-phosphate</text>
        <dbReference type="Rhea" id="RHEA:23536"/>
        <dbReference type="ChEBI" id="CHEBI:58225"/>
        <dbReference type="ChEBI" id="CHEBI:58601"/>
        <dbReference type="EC" id="5.4.2.2"/>
    </reaction>
</comment>
<keyword evidence="7" id="KW-0460">Magnesium</keyword>
<dbReference type="OrthoDB" id="2291at2759"/>
<dbReference type="Pfam" id="PF02878">
    <property type="entry name" value="PGM_PMM_I"/>
    <property type="match status" value="1"/>
</dbReference>
<dbReference type="GO" id="GO:0005829">
    <property type="term" value="C:cytosol"/>
    <property type="evidence" value="ECO:0007669"/>
    <property type="project" value="TreeGrafter"/>
</dbReference>
<organism evidence="13 14">
    <name type="scientific">Perkinsus olseni</name>
    <name type="common">Perkinsus atlanticus</name>
    <dbReference type="NCBI Taxonomy" id="32597"/>
    <lineage>
        <taxon>Eukaryota</taxon>
        <taxon>Sar</taxon>
        <taxon>Alveolata</taxon>
        <taxon>Perkinsozoa</taxon>
        <taxon>Perkinsea</taxon>
        <taxon>Perkinsida</taxon>
        <taxon>Perkinsidae</taxon>
        <taxon>Perkinsus</taxon>
    </lineage>
</organism>
<dbReference type="CDD" id="cd08557">
    <property type="entry name" value="PI-PLCc_bacteria_like"/>
    <property type="match status" value="1"/>
</dbReference>
<accession>A0A7J6L6G3</accession>
<feature type="domain" description="Alpha-D-phosphohexomutase alpha/beta/alpha" evidence="11">
    <location>
        <begin position="191"/>
        <end position="296"/>
    </location>
</feature>
<evidence type="ECO:0000256" key="3">
    <source>
        <dbReference type="ARBA" id="ARBA00010231"/>
    </source>
</evidence>
<dbReference type="Gene3D" id="3.40.120.10">
    <property type="entry name" value="Alpha-D-Glucose-1,6-Bisphosphate, subunit A, domain 3"/>
    <property type="match status" value="3"/>
</dbReference>
<keyword evidence="8" id="KW-0413">Isomerase</keyword>
<dbReference type="GO" id="GO:0006629">
    <property type="term" value="P:lipid metabolic process"/>
    <property type="evidence" value="ECO:0007669"/>
    <property type="project" value="InterPro"/>
</dbReference>
<feature type="domain" description="Alpha-D-phosphohexomutase alpha/beta/alpha" evidence="10">
    <location>
        <begin position="16"/>
        <end position="156"/>
    </location>
</feature>
<evidence type="ECO:0000256" key="6">
    <source>
        <dbReference type="ARBA" id="ARBA00022723"/>
    </source>
</evidence>
<evidence type="ECO:0000259" key="12">
    <source>
        <dbReference type="Pfam" id="PF02880"/>
    </source>
</evidence>
<dbReference type="InterPro" id="IPR016066">
    <property type="entry name" value="A-D-PHexomutase_CS"/>
</dbReference>